<keyword evidence="4 9" id="KW-0812">Transmembrane</keyword>
<keyword evidence="7 9" id="KW-1133">Transmembrane helix</keyword>
<dbReference type="OrthoDB" id="67566at2759"/>
<gene>
    <name evidence="11" type="ORF">FBUS_05124</name>
</gene>
<evidence type="ECO:0000256" key="4">
    <source>
        <dbReference type="ARBA" id="ARBA00022692"/>
    </source>
</evidence>
<dbReference type="SUPFAM" id="SSF52833">
    <property type="entry name" value="Thioredoxin-like"/>
    <property type="match status" value="1"/>
</dbReference>
<evidence type="ECO:0000256" key="1">
    <source>
        <dbReference type="ARBA" id="ARBA00002791"/>
    </source>
</evidence>
<protein>
    <submittedName>
        <fullName evidence="11">Tumor suppressor candidate 3 (Protein N33)</fullName>
    </submittedName>
</protein>
<feature type="transmembrane region" description="Helical" evidence="9">
    <location>
        <begin position="266"/>
        <end position="289"/>
    </location>
</feature>
<dbReference type="InterPro" id="IPR036249">
    <property type="entry name" value="Thioredoxin-like_sf"/>
</dbReference>
<comment type="subcellular location">
    <subcellularLocation>
        <location evidence="2">Endoplasmic reticulum membrane</location>
        <topology evidence="2">Multi-pass membrane protein</topology>
    </subcellularLocation>
</comment>
<evidence type="ECO:0000256" key="7">
    <source>
        <dbReference type="ARBA" id="ARBA00022989"/>
    </source>
</evidence>
<comment type="function">
    <text evidence="1">Subunit of the oligosaccharyl transferase (OST) complex that catalyzes the initial transfer of a defined glycan (Glc(3)Man(9)GlcNAc(2) in eukaryotes) from the lipid carrier dolichol-pyrophosphate to an asparagine residue within an Asn-X-Ser/Thr consensus motif in nascent polypeptide chains, the first step in protein N-glycosylation. N-glycosylation occurs cotranslationally and the complex associates with the Sec61 complex at the channel-forming translocon complex that mediates protein translocation across the endoplasmic reticulum (ER). All subunits are required for a maximal enzyme activity.</text>
</comment>
<evidence type="ECO:0000256" key="8">
    <source>
        <dbReference type="ARBA" id="ARBA00023136"/>
    </source>
</evidence>
<evidence type="ECO:0000256" key="2">
    <source>
        <dbReference type="ARBA" id="ARBA00004477"/>
    </source>
</evidence>
<keyword evidence="8 9" id="KW-0472">Membrane</keyword>
<reference evidence="11" key="1">
    <citation type="submission" date="2019-05" db="EMBL/GenBank/DDBJ databases">
        <title>Annotation for the trematode Fasciolopsis buski.</title>
        <authorList>
            <person name="Choi Y.-J."/>
        </authorList>
    </citation>
    <scope>NUCLEOTIDE SEQUENCE</scope>
    <source>
        <strain evidence="11">HT</strain>
        <tissue evidence="11">Whole worm</tissue>
    </source>
</reference>
<comment type="caution">
    <text evidence="11">The sequence shown here is derived from an EMBL/GenBank/DDBJ whole genome shotgun (WGS) entry which is preliminary data.</text>
</comment>
<evidence type="ECO:0000313" key="11">
    <source>
        <dbReference type="EMBL" id="KAA0193318.1"/>
    </source>
</evidence>
<keyword evidence="6" id="KW-0256">Endoplasmic reticulum</keyword>
<keyword evidence="12" id="KW-1185">Reference proteome</keyword>
<evidence type="ECO:0000256" key="6">
    <source>
        <dbReference type="ARBA" id="ARBA00022824"/>
    </source>
</evidence>
<organism evidence="11 12">
    <name type="scientific">Fasciolopsis buskii</name>
    <dbReference type="NCBI Taxonomy" id="27845"/>
    <lineage>
        <taxon>Eukaryota</taxon>
        <taxon>Metazoa</taxon>
        <taxon>Spiralia</taxon>
        <taxon>Lophotrochozoa</taxon>
        <taxon>Platyhelminthes</taxon>
        <taxon>Trematoda</taxon>
        <taxon>Digenea</taxon>
        <taxon>Plagiorchiida</taxon>
        <taxon>Echinostomata</taxon>
        <taxon>Echinostomatoidea</taxon>
        <taxon>Fasciolidae</taxon>
        <taxon>Fasciolopsis</taxon>
    </lineage>
</organism>
<dbReference type="AlphaFoldDB" id="A0A8E0RTL2"/>
<dbReference type="InterPro" id="IPR021149">
    <property type="entry name" value="OligosaccharylTrfase_OST3/OST6"/>
</dbReference>
<dbReference type="PANTHER" id="PTHR12692:SF0">
    <property type="entry name" value="GH11935P"/>
    <property type="match status" value="1"/>
</dbReference>
<feature type="signal peptide" evidence="10">
    <location>
        <begin position="1"/>
        <end position="19"/>
    </location>
</feature>
<feature type="transmembrane region" description="Helical" evidence="9">
    <location>
        <begin position="301"/>
        <end position="321"/>
    </location>
</feature>
<evidence type="ECO:0000256" key="5">
    <source>
        <dbReference type="ARBA" id="ARBA00022729"/>
    </source>
</evidence>
<sequence>MKQLQNIFPLLIVVGVALGSDILEHKVDRLAAMSAQNPVIHLKMDNFKELVASKPRNYSIFLLLTALSPQRDCSSCREAYNELKMLVSPWRFSSSWTKKVFFAVADFDTSSEIFSILKQDSVPAFVHISPSASVYKLQPSDYMDIHRKGYSANAIADWIYSETQVRIRFIRPPSYSAVILLSLFMFIGAVALWSRKVSLDGLYNSSLWCMLALTIIFGAISGQMYNQIRGPPLLHATPKGEIVGFMFYSDVFSQKAFIYPGSDYQFVAETVIVMILYMLCTAGIVLVHKVTETADVKKKKVFLFAGVAILCVAFSLLLSVFRKKYHGYPYRYARVVIIS</sequence>
<dbReference type="GO" id="GO:0008250">
    <property type="term" value="C:oligosaccharyltransferase complex"/>
    <property type="evidence" value="ECO:0007669"/>
    <property type="project" value="TreeGrafter"/>
</dbReference>
<dbReference type="GO" id="GO:0018279">
    <property type="term" value="P:protein N-linked glycosylation via asparagine"/>
    <property type="evidence" value="ECO:0007669"/>
    <property type="project" value="TreeGrafter"/>
</dbReference>
<comment type="similarity">
    <text evidence="3">Belongs to the OST3/OST6 family.</text>
</comment>
<evidence type="ECO:0000256" key="9">
    <source>
        <dbReference type="SAM" id="Phobius"/>
    </source>
</evidence>
<dbReference type="Pfam" id="PF04756">
    <property type="entry name" value="OST3_OST6"/>
    <property type="match status" value="1"/>
</dbReference>
<feature type="transmembrane region" description="Helical" evidence="9">
    <location>
        <begin position="174"/>
        <end position="193"/>
    </location>
</feature>
<proteinExistence type="inferred from homology"/>
<keyword evidence="5 10" id="KW-0732">Signal</keyword>
<dbReference type="Proteomes" id="UP000728185">
    <property type="component" value="Unassembled WGS sequence"/>
</dbReference>
<evidence type="ECO:0000256" key="10">
    <source>
        <dbReference type="SAM" id="SignalP"/>
    </source>
</evidence>
<feature type="transmembrane region" description="Helical" evidence="9">
    <location>
        <begin position="205"/>
        <end position="225"/>
    </location>
</feature>
<name>A0A8E0RTL2_9TREM</name>
<dbReference type="Gene3D" id="3.40.30.10">
    <property type="entry name" value="Glutaredoxin"/>
    <property type="match status" value="1"/>
</dbReference>
<evidence type="ECO:0000313" key="12">
    <source>
        <dbReference type="Proteomes" id="UP000728185"/>
    </source>
</evidence>
<accession>A0A8E0RTL2</accession>
<dbReference type="EMBL" id="LUCM01005116">
    <property type="protein sequence ID" value="KAA0193318.1"/>
    <property type="molecule type" value="Genomic_DNA"/>
</dbReference>
<dbReference type="PANTHER" id="PTHR12692">
    <property type="entry name" value="DOLICHYL-DIPHOSPHOOLIGOSACCHARIDE--PROTEIN GLYCOSYLTRANSFERASE-RELATED"/>
    <property type="match status" value="1"/>
</dbReference>
<evidence type="ECO:0000256" key="3">
    <source>
        <dbReference type="ARBA" id="ARBA00009561"/>
    </source>
</evidence>
<feature type="chain" id="PRO_5034181538" evidence="10">
    <location>
        <begin position="20"/>
        <end position="339"/>
    </location>
</feature>